<dbReference type="GO" id="GO:0003676">
    <property type="term" value="F:nucleic acid binding"/>
    <property type="evidence" value="ECO:0007669"/>
    <property type="project" value="InterPro"/>
</dbReference>
<feature type="region of interest" description="Disordered" evidence="1">
    <location>
        <begin position="513"/>
        <end position="537"/>
    </location>
</feature>
<feature type="domain" description="YprB ribonuclease H-like" evidence="2">
    <location>
        <begin position="327"/>
        <end position="510"/>
    </location>
</feature>
<dbReference type="Proteomes" id="UP000281564">
    <property type="component" value="Unassembled WGS sequence"/>
</dbReference>
<sequence length="537" mass="57646">MSDDWASSRSSGFAVGGRLTADGGSETATVPTLPPPDESPTRLLSLSGQAVNQAHTETITAMIERTAPDVVVASDPQAEVVKPSLQRQIDLEILKAGSGMRPDVVAVGAGECDVIALPMGAEPLDTNQIARQQNRSTDQHNTPSNRCVITQAVSLSVDPYQRSATLTGVDSYRDRLPDHWWGEQTLHLSTALRAGFTTNYRSSTGAVTRFVGIGTSEADLGVGTTTQTVPATIIEVYSNGAIDVSDVDPQSFGLRGVHGIGATRIEALRDAGITSVRDLVAMPLRTLAELPGLGRSSAENIQTAAEARTTETVIPTGDDSLPNQEPVFIDIETDGLNPSTAWLIGVLDGGPAEGNYMSFREQAVDDGAHLEAFITWLTGAAAGRPIVAWNGYDFDFPVITEQLREHYPGLVDTWTDRYHLDVYYWATTKNGGNVALPGRTNKLEPVAEALGWEPTTNGIDGATVAEIYTAYRRQITSETESDGAVEPNWERLEQYCEDDVRALATIYEHLETAARREPATQTPTGENSSQGSLADFS</sequence>
<comment type="caution">
    <text evidence="3">The sequence shown here is derived from an EMBL/GenBank/DDBJ whole genome shotgun (WGS) entry which is preliminary data.</text>
</comment>
<dbReference type="InterPro" id="IPR010995">
    <property type="entry name" value="DNA_repair_Rad51/TF_NusA_a-hlx"/>
</dbReference>
<dbReference type="SUPFAM" id="SSF47794">
    <property type="entry name" value="Rad51 N-terminal domain-like"/>
    <property type="match status" value="1"/>
</dbReference>
<keyword evidence="4" id="KW-1185">Reference proteome</keyword>
<evidence type="ECO:0000259" key="2">
    <source>
        <dbReference type="Pfam" id="PF13482"/>
    </source>
</evidence>
<protein>
    <recommendedName>
        <fullName evidence="2">YprB ribonuclease H-like domain-containing protein</fullName>
    </recommendedName>
</protein>
<dbReference type="Gene3D" id="3.30.420.10">
    <property type="entry name" value="Ribonuclease H-like superfamily/Ribonuclease H"/>
    <property type="match status" value="1"/>
</dbReference>
<organism evidence="3 4">
    <name type="scientific">Halonotius pteroides</name>
    <dbReference type="NCBI Taxonomy" id="268735"/>
    <lineage>
        <taxon>Archaea</taxon>
        <taxon>Methanobacteriati</taxon>
        <taxon>Methanobacteriota</taxon>
        <taxon>Stenosarchaea group</taxon>
        <taxon>Halobacteria</taxon>
        <taxon>Halobacteriales</taxon>
        <taxon>Haloferacaceae</taxon>
        <taxon>Halonotius</taxon>
    </lineage>
</organism>
<dbReference type="AlphaFoldDB" id="A0A3A6Q352"/>
<feature type="compositionally biased region" description="Polar residues" evidence="1">
    <location>
        <begin position="1"/>
        <end position="11"/>
    </location>
</feature>
<reference evidence="3 4" key="1">
    <citation type="submission" date="2018-06" db="EMBL/GenBank/DDBJ databases">
        <title>Halonotius sp. F13-13 a new haloarchaeeon isolated from a solar saltern from Isla Cristina, Huelva, Spain.</title>
        <authorList>
            <person name="Duran-Viseras A."/>
            <person name="Sanchez-Porro C."/>
            <person name="Ventosa A."/>
        </authorList>
    </citation>
    <scope>NUCLEOTIDE SEQUENCE [LARGE SCALE GENOMIC DNA]</scope>
    <source>
        <strain evidence="3 4">CECT 7525</strain>
    </source>
</reference>
<accession>A0A3A6Q352</accession>
<dbReference type="InterPro" id="IPR012337">
    <property type="entry name" value="RNaseH-like_sf"/>
</dbReference>
<dbReference type="OrthoDB" id="50367at2157"/>
<feature type="region of interest" description="Disordered" evidence="1">
    <location>
        <begin position="1"/>
        <end position="40"/>
    </location>
</feature>
<dbReference type="Gene3D" id="1.10.150.20">
    <property type="entry name" value="5' to 3' exonuclease, C-terminal subdomain"/>
    <property type="match status" value="1"/>
</dbReference>
<dbReference type="InterPro" id="IPR038720">
    <property type="entry name" value="YprB_RNase_H-like_dom"/>
</dbReference>
<dbReference type="InterPro" id="IPR036397">
    <property type="entry name" value="RNaseH_sf"/>
</dbReference>
<evidence type="ECO:0000313" key="3">
    <source>
        <dbReference type="EMBL" id="RJX51768.1"/>
    </source>
</evidence>
<dbReference type="Pfam" id="PF14520">
    <property type="entry name" value="HHH_5"/>
    <property type="match status" value="1"/>
</dbReference>
<evidence type="ECO:0000256" key="1">
    <source>
        <dbReference type="SAM" id="MobiDB-lite"/>
    </source>
</evidence>
<name>A0A3A6Q352_9EURY</name>
<evidence type="ECO:0000313" key="4">
    <source>
        <dbReference type="Proteomes" id="UP000281564"/>
    </source>
</evidence>
<feature type="compositionally biased region" description="Polar residues" evidence="1">
    <location>
        <begin position="519"/>
        <end position="537"/>
    </location>
</feature>
<dbReference type="GO" id="GO:0000166">
    <property type="term" value="F:nucleotide binding"/>
    <property type="evidence" value="ECO:0007669"/>
    <property type="project" value="InterPro"/>
</dbReference>
<dbReference type="EMBL" id="QMDW01000001">
    <property type="protein sequence ID" value="RJX51768.1"/>
    <property type="molecule type" value="Genomic_DNA"/>
</dbReference>
<dbReference type="RefSeq" id="WP_120082480.1">
    <property type="nucleotide sequence ID" value="NZ_QMDW01000001.1"/>
</dbReference>
<dbReference type="SUPFAM" id="SSF53098">
    <property type="entry name" value="Ribonuclease H-like"/>
    <property type="match status" value="1"/>
</dbReference>
<dbReference type="Pfam" id="PF13482">
    <property type="entry name" value="RNase_H_2"/>
    <property type="match status" value="1"/>
</dbReference>
<gene>
    <name evidence="3" type="ORF">DP106_00150</name>
</gene>
<proteinExistence type="predicted"/>